<dbReference type="GO" id="GO:0042626">
    <property type="term" value="F:ATPase-coupled transmembrane transporter activity"/>
    <property type="evidence" value="ECO:0007669"/>
    <property type="project" value="TreeGrafter"/>
</dbReference>
<dbReference type="GO" id="GO:0016887">
    <property type="term" value="F:ATP hydrolysis activity"/>
    <property type="evidence" value="ECO:0007669"/>
    <property type="project" value="InterPro"/>
</dbReference>
<dbReference type="InterPro" id="IPR003593">
    <property type="entry name" value="AAA+_ATPase"/>
</dbReference>
<evidence type="ECO:0000256" key="5">
    <source>
        <dbReference type="ARBA" id="ARBA00022840"/>
    </source>
</evidence>
<dbReference type="NCBIfam" id="TIGR04521">
    <property type="entry name" value="ECF_ATPase_2"/>
    <property type="match status" value="1"/>
</dbReference>
<keyword evidence="4 8" id="KW-0547">Nucleotide-binding</keyword>
<dbReference type="SMART" id="SM00382">
    <property type="entry name" value="AAA"/>
    <property type="match status" value="1"/>
</dbReference>
<evidence type="ECO:0000313" key="10">
    <source>
        <dbReference type="EMBL" id="MBK6087171.1"/>
    </source>
</evidence>
<dbReference type="InterPro" id="IPR015856">
    <property type="entry name" value="ABC_transpr_CbiO/EcfA_su"/>
</dbReference>
<reference evidence="10" key="1">
    <citation type="submission" date="2021-01" db="EMBL/GenBank/DDBJ databases">
        <title>Genome public.</title>
        <authorList>
            <person name="Liu C."/>
            <person name="Sun Q."/>
        </authorList>
    </citation>
    <scope>NUCLEOTIDE SEQUENCE</scope>
    <source>
        <strain evidence="10">M6</strain>
    </source>
</reference>
<organism evidence="10 11">
    <name type="scientific">Ruminococcus difficilis</name>
    <dbReference type="NCBI Taxonomy" id="2763069"/>
    <lineage>
        <taxon>Bacteria</taxon>
        <taxon>Bacillati</taxon>
        <taxon>Bacillota</taxon>
        <taxon>Clostridia</taxon>
        <taxon>Eubacteriales</taxon>
        <taxon>Oscillospiraceae</taxon>
        <taxon>Ruminococcus</taxon>
    </lineage>
</organism>
<evidence type="ECO:0000256" key="4">
    <source>
        <dbReference type="ARBA" id="ARBA00022741"/>
    </source>
</evidence>
<keyword evidence="3 8" id="KW-1003">Cell membrane</keyword>
<dbReference type="GO" id="GO:0005524">
    <property type="term" value="F:ATP binding"/>
    <property type="evidence" value="ECO:0007669"/>
    <property type="project" value="UniProtKB-UniRule"/>
</dbReference>
<dbReference type="InterPro" id="IPR003439">
    <property type="entry name" value="ABC_transporter-like_ATP-bd"/>
</dbReference>
<dbReference type="InterPro" id="IPR017871">
    <property type="entry name" value="ABC_transporter-like_CS"/>
</dbReference>
<comment type="subunit">
    <text evidence="8">Forms a stable energy-coupling factor (ECF) transporter complex composed of 2 membrane-embedded substrate-binding proteins (S component), 2 ATP-binding proteins (A component) and 2 transmembrane proteins (T component).</text>
</comment>
<dbReference type="CDD" id="cd03225">
    <property type="entry name" value="ABC_cobalt_CbiO_domain1"/>
    <property type="match status" value="1"/>
</dbReference>
<feature type="domain" description="ABC transporter" evidence="9">
    <location>
        <begin position="4"/>
        <end position="245"/>
    </location>
</feature>
<evidence type="ECO:0000256" key="2">
    <source>
        <dbReference type="ARBA" id="ARBA00022448"/>
    </source>
</evidence>
<evidence type="ECO:0000259" key="9">
    <source>
        <dbReference type="PROSITE" id="PS50893"/>
    </source>
</evidence>
<dbReference type="InterPro" id="IPR050095">
    <property type="entry name" value="ECF_ABC_transporter_ATP-bd"/>
</dbReference>
<proteinExistence type="inferred from homology"/>
<protein>
    <recommendedName>
        <fullName evidence="8">Energy-coupling factor transporter ATP-binding protein EcfA2</fullName>
        <ecNumber evidence="8">7.-.-.-</ecNumber>
    </recommendedName>
</protein>
<keyword evidence="11" id="KW-1185">Reference proteome</keyword>
<comment type="subcellular location">
    <subcellularLocation>
        <location evidence="1 8">Cell membrane</location>
        <topology evidence="1 8">Peripheral membrane protein</topology>
    </subcellularLocation>
</comment>
<dbReference type="SUPFAM" id="SSF52540">
    <property type="entry name" value="P-loop containing nucleoside triphosphate hydrolases"/>
    <property type="match status" value="1"/>
</dbReference>
<comment type="function">
    <text evidence="8">ATP-binding (A) component of a common energy-coupling factor (ECF) ABC-transporter complex.</text>
</comment>
<dbReference type="EMBL" id="JAEQMG010000010">
    <property type="protein sequence ID" value="MBK6087171.1"/>
    <property type="molecule type" value="Genomic_DNA"/>
</dbReference>
<keyword evidence="5 8" id="KW-0067">ATP-binding</keyword>
<dbReference type="Gene3D" id="3.40.50.300">
    <property type="entry name" value="P-loop containing nucleotide triphosphate hydrolases"/>
    <property type="match status" value="1"/>
</dbReference>
<dbReference type="PANTHER" id="PTHR43553:SF27">
    <property type="entry name" value="ENERGY-COUPLING FACTOR TRANSPORTER ATP-BINDING PROTEIN ECFA2"/>
    <property type="match status" value="1"/>
</dbReference>
<evidence type="ECO:0000256" key="6">
    <source>
        <dbReference type="ARBA" id="ARBA00022967"/>
    </source>
</evidence>
<gene>
    <name evidence="10" type="ORF">JKK62_00610</name>
</gene>
<dbReference type="InterPro" id="IPR027417">
    <property type="entry name" value="P-loop_NTPase"/>
</dbReference>
<dbReference type="GO" id="GO:0043190">
    <property type="term" value="C:ATP-binding cassette (ABC) transporter complex"/>
    <property type="evidence" value="ECO:0007669"/>
    <property type="project" value="TreeGrafter"/>
</dbReference>
<evidence type="ECO:0000313" key="11">
    <source>
        <dbReference type="Proteomes" id="UP000633365"/>
    </source>
</evidence>
<dbReference type="EC" id="7.-.-.-" evidence="8"/>
<keyword evidence="7 8" id="KW-0472">Membrane</keyword>
<evidence type="ECO:0000256" key="8">
    <source>
        <dbReference type="RuleBase" id="RU365104"/>
    </source>
</evidence>
<dbReference type="PANTHER" id="PTHR43553">
    <property type="entry name" value="HEAVY METAL TRANSPORTER"/>
    <property type="match status" value="1"/>
</dbReference>
<sequence>MSLLSVKDASFIYSQKTPFQHTAVDHVSFDVEQGDFIGIIGHTGSGKSTLVQMLNGLLKPTSGSVILDGIDIWDKPKEIRKIRFRVGLVFQYPEYQLFEETVEKDISFGPMNMGLSENEIKERVLSAAQFVGLDTELLQKSPFDLSGGEKRRAAIAGVIAMDPDILILDEPCAGLDPLGRDVLLTQIYRYHQQRGNTVLLVSHSMEDVAAVCDKALVMDHSHLQMIDSCERVFSQGDRLAEMGLRIPQITSIVDSLIDAGYPLQKGTLTVEKAVHDITEYLKKEGRL</sequence>
<keyword evidence="2 8" id="KW-0813">Transport</keyword>
<dbReference type="PROSITE" id="PS00211">
    <property type="entry name" value="ABC_TRANSPORTER_1"/>
    <property type="match status" value="1"/>
</dbReference>
<dbReference type="RefSeq" id="WP_186833627.1">
    <property type="nucleotide sequence ID" value="NZ_JAEQMG010000010.1"/>
</dbReference>
<comment type="caution">
    <text evidence="10">The sequence shown here is derived from an EMBL/GenBank/DDBJ whole genome shotgun (WGS) entry which is preliminary data.</text>
</comment>
<comment type="similarity">
    <text evidence="8">Belongs to the ABC transporter superfamily. Energy-coupling factor EcfA family.</text>
</comment>
<evidence type="ECO:0000256" key="1">
    <source>
        <dbReference type="ARBA" id="ARBA00004202"/>
    </source>
</evidence>
<accession>A0A934WP47</accession>
<evidence type="ECO:0000256" key="7">
    <source>
        <dbReference type="ARBA" id="ARBA00023136"/>
    </source>
</evidence>
<dbReference type="Proteomes" id="UP000633365">
    <property type="component" value="Unassembled WGS sequence"/>
</dbReference>
<dbReference type="PROSITE" id="PS50893">
    <property type="entry name" value="ABC_TRANSPORTER_2"/>
    <property type="match status" value="1"/>
</dbReference>
<dbReference type="Pfam" id="PF00005">
    <property type="entry name" value="ABC_tran"/>
    <property type="match status" value="1"/>
</dbReference>
<name>A0A934WP47_9FIRM</name>
<dbReference type="AlphaFoldDB" id="A0A934WP47"/>
<dbReference type="FunFam" id="3.40.50.300:FF:000224">
    <property type="entry name" value="Energy-coupling factor transporter ATP-binding protein EcfA"/>
    <property type="match status" value="1"/>
</dbReference>
<evidence type="ECO:0000256" key="3">
    <source>
        <dbReference type="ARBA" id="ARBA00022475"/>
    </source>
</evidence>
<keyword evidence="6" id="KW-1278">Translocase</keyword>
<dbReference type="InterPro" id="IPR030946">
    <property type="entry name" value="EcfA2"/>
</dbReference>